<comment type="subcellular location">
    <subcellularLocation>
        <location evidence="1">Cell membrane</location>
        <topology evidence="1">Multi-pass membrane protein</topology>
    </subcellularLocation>
</comment>
<evidence type="ECO:0000256" key="4">
    <source>
        <dbReference type="ARBA" id="ARBA00022692"/>
    </source>
</evidence>
<comment type="similarity">
    <text evidence="2">Belongs to the UPF0702 family.</text>
</comment>
<dbReference type="PANTHER" id="PTHR34582:SF6">
    <property type="entry name" value="UPF0702 TRANSMEMBRANE PROTEIN YCAP"/>
    <property type="match status" value="1"/>
</dbReference>
<evidence type="ECO:0000256" key="7">
    <source>
        <dbReference type="SAM" id="Phobius"/>
    </source>
</evidence>
<evidence type="ECO:0000256" key="1">
    <source>
        <dbReference type="ARBA" id="ARBA00004651"/>
    </source>
</evidence>
<keyword evidence="4 7" id="KW-0812">Transmembrane</keyword>
<evidence type="ECO:0000313" key="10">
    <source>
        <dbReference type="Proteomes" id="UP000031563"/>
    </source>
</evidence>
<evidence type="ECO:0000256" key="3">
    <source>
        <dbReference type="ARBA" id="ARBA00022475"/>
    </source>
</evidence>
<accession>A0A0F5ICX2</accession>
<evidence type="ECO:0000259" key="8">
    <source>
        <dbReference type="Pfam" id="PF04239"/>
    </source>
</evidence>
<feature type="transmembrane region" description="Helical" evidence="7">
    <location>
        <begin position="32"/>
        <end position="51"/>
    </location>
</feature>
<evidence type="ECO:0000256" key="2">
    <source>
        <dbReference type="ARBA" id="ARBA00006448"/>
    </source>
</evidence>
<dbReference type="Gene3D" id="3.30.240.20">
    <property type="entry name" value="bsu07140 like domains"/>
    <property type="match status" value="2"/>
</dbReference>
<feature type="domain" description="YetF C-terminal" evidence="8">
    <location>
        <begin position="81"/>
        <end position="202"/>
    </location>
</feature>
<dbReference type="AlphaFoldDB" id="A0A0F5ICX2"/>
<keyword evidence="5 7" id="KW-1133">Transmembrane helix</keyword>
<dbReference type="OrthoDB" id="1682423at2"/>
<feature type="transmembrane region" description="Helical" evidence="7">
    <location>
        <begin position="6"/>
        <end position="25"/>
    </location>
</feature>
<keyword evidence="6 7" id="KW-0472">Membrane</keyword>
<dbReference type="Proteomes" id="UP000031563">
    <property type="component" value="Unassembled WGS sequence"/>
</dbReference>
<dbReference type="RefSeq" id="WP_040037587.1">
    <property type="nucleotide sequence ID" value="NZ_JWIQ02000054.1"/>
</dbReference>
<dbReference type="STRING" id="1221996.QY95_01684"/>
<feature type="transmembrane region" description="Helical" evidence="7">
    <location>
        <begin position="57"/>
        <end position="78"/>
    </location>
</feature>
<dbReference type="InterPro" id="IPR007353">
    <property type="entry name" value="DUF421"/>
</dbReference>
<keyword evidence="10" id="KW-1185">Reference proteome</keyword>
<dbReference type="InterPro" id="IPR023090">
    <property type="entry name" value="UPF0702_alpha/beta_dom_sf"/>
</dbReference>
<name>A0A0F5ICX2_BACTR</name>
<proteinExistence type="inferred from homology"/>
<comment type="caution">
    <text evidence="9">The sequence shown here is derived from an EMBL/GenBank/DDBJ whole genome shotgun (WGS) entry which is preliminary data.</text>
</comment>
<protein>
    <submittedName>
        <fullName evidence="9">YrbG like protein</fullName>
    </submittedName>
</protein>
<reference evidence="9" key="1">
    <citation type="submission" date="2015-02" db="EMBL/GenBank/DDBJ databases">
        <title>Genome Assembly of Bacillaceae bacterium MTCC 8252.</title>
        <authorList>
            <person name="Verma A."/>
            <person name="Khatri I."/>
            <person name="Mual P."/>
            <person name="Subramanian S."/>
            <person name="Krishnamurthi S."/>
        </authorList>
    </citation>
    <scope>NUCLEOTIDE SEQUENCE [LARGE SCALE GENOMIC DNA]</scope>
    <source>
        <strain evidence="9">MTCC 8252</strain>
    </source>
</reference>
<evidence type="ECO:0000256" key="5">
    <source>
        <dbReference type="ARBA" id="ARBA00022989"/>
    </source>
</evidence>
<evidence type="ECO:0000256" key="6">
    <source>
        <dbReference type="ARBA" id="ARBA00023136"/>
    </source>
</evidence>
<sequence>MTYLTIIFRAVFLYIVILLIFRLMGRREIGELSILDLVVFLMIGEMAVVAIEQHTDPLLHSLIPMFTLVIIQLTLAHFSLKSVRFREMVEGKPEIIIDKGKINEKAMKRQRYNFHDLLLQLREKDIRYIEEVEYAILEPSGSLSIMKKDENGKSGTFTLPLILDGVVQYEHLKMINQTEQWLKQELKRRGYKQINRISFCSFDNGQFFIDEKDQ</sequence>
<dbReference type="PANTHER" id="PTHR34582">
    <property type="entry name" value="UPF0702 TRANSMEMBRANE PROTEIN YCAP"/>
    <property type="match status" value="1"/>
</dbReference>
<dbReference type="GO" id="GO:0005886">
    <property type="term" value="C:plasma membrane"/>
    <property type="evidence" value="ECO:0007669"/>
    <property type="project" value="UniProtKB-SubCell"/>
</dbReference>
<gene>
    <name evidence="9" type="ORF">QY95_01684</name>
</gene>
<dbReference type="EMBL" id="JWIR02000003">
    <property type="protein sequence ID" value="KKB43439.1"/>
    <property type="molecule type" value="Genomic_DNA"/>
</dbReference>
<organism evidence="9 10">
    <name type="scientific">Bacillus thermotolerans</name>
    <name type="common">Quasibacillus thermotolerans</name>
    <dbReference type="NCBI Taxonomy" id="1221996"/>
    <lineage>
        <taxon>Bacteria</taxon>
        <taxon>Bacillati</taxon>
        <taxon>Bacillota</taxon>
        <taxon>Bacilli</taxon>
        <taxon>Bacillales</taxon>
        <taxon>Bacillaceae</taxon>
        <taxon>Bacillus</taxon>
    </lineage>
</organism>
<dbReference type="Pfam" id="PF04239">
    <property type="entry name" value="DUF421"/>
    <property type="match status" value="1"/>
</dbReference>
<keyword evidence="3" id="KW-1003">Cell membrane</keyword>
<evidence type="ECO:0000313" key="9">
    <source>
        <dbReference type="EMBL" id="KKB43439.1"/>
    </source>
</evidence>